<sequence>MFNGAIKEEAIMALKTAQASHETEAKVVGEASARLFDLRKSSSEQIIPQIEGYVNSLANSPKDLNKTFSEYRADFKTFNEIVAAIEEEAAKINTRAGAGGATGVAAGLGVAAFAPSAAMAIATTFGVASTGTGISTLSGVAATNAALAWLGGGALATGGGGMAAGEAFLALAGPVGWAIGGAALVAAGMFARSRNQAIAEDAAAETKKIQTHIAALSAATLEVNRLFNLTERHVNGLTILLTQLKEQAPRNYLEFSIVQKEWLSALINHVHSLSELLNKKVQA</sequence>
<evidence type="ECO:0000313" key="1">
    <source>
        <dbReference type="EMBL" id="ATQ67994.1"/>
    </source>
</evidence>
<dbReference type="RefSeq" id="WP_004448222.1">
    <property type="nucleotide sequence ID" value="NZ_ADVE02000001.1"/>
</dbReference>
<name>A0A2D2CZ78_METT3</name>
<reference evidence="2" key="1">
    <citation type="submission" date="2017-10" db="EMBL/GenBank/DDBJ databases">
        <title>Completed PacBio SMRT sequence of Methylosinus trichosporium OB3b reveals presence of a third large plasmid.</title>
        <authorList>
            <person name="Charles T.C."/>
            <person name="Lynch M.D.J."/>
            <person name="Heil J.R."/>
            <person name="Cheng J."/>
        </authorList>
    </citation>
    <scope>NUCLEOTIDE SEQUENCE [LARGE SCALE GENOMIC DNA]</scope>
    <source>
        <strain evidence="2">OB3b</strain>
    </source>
</reference>
<accession>A0A2D2CZ78</accession>
<protein>
    <recommendedName>
        <fullName evidence="3">Chemotaxis protein</fullName>
    </recommendedName>
</protein>
<dbReference type="AlphaFoldDB" id="A0A2D2CZ78"/>
<dbReference type="Proteomes" id="UP000230709">
    <property type="component" value="Chromosome"/>
</dbReference>
<gene>
    <name evidence="1" type="ORF">CQW49_08900</name>
</gene>
<dbReference type="STRING" id="595536.GCA_000178815_03373"/>
<dbReference type="KEGG" id="mtw:CQW49_08900"/>
<evidence type="ECO:0000313" key="2">
    <source>
        <dbReference type="Proteomes" id="UP000230709"/>
    </source>
</evidence>
<keyword evidence="2" id="KW-1185">Reference proteome</keyword>
<organism evidence="1 2">
    <name type="scientific">Methylosinus trichosporium (strain ATCC 35070 / NCIMB 11131 / UNIQEM 75 / OB3b)</name>
    <dbReference type="NCBI Taxonomy" id="595536"/>
    <lineage>
        <taxon>Bacteria</taxon>
        <taxon>Pseudomonadati</taxon>
        <taxon>Pseudomonadota</taxon>
        <taxon>Alphaproteobacteria</taxon>
        <taxon>Hyphomicrobiales</taxon>
        <taxon>Methylocystaceae</taxon>
        <taxon>Methylosinus</taxon>
    </lineage>
</organism>
<evidence type="ECO:0008006" key="3">
    <source>
        <dbReference type="Google" id="ProtNLM"/>
    </source>
</evidence>
<dbReference type="EMBL" id="CP023737">
    <property type="protein sequence ID" value="ATQ67994.1"/>
    <property type="molecule type" value="Genomic_DNA"/>
</dbReference>
<proteinExistence type="predicted"/>